<dbReference type="Proteomes" id="UP000368474">
    <property type="component" value="Unassembled WGS sequence"/>
</dbReference>
<dbReference type="RefSeq" id="WP_150565555.1">
    <property type="nucleotide sequence ID" value="NZ_CABPSD010000002.1"/>
</dbReference>
<name>A0A5E4SG83_9BURK</name>
<proteinExistence type="predicted"/>
<evidence type="ECO:0000313" key="2">
    <source>
        <dbReference type="Proteomes" id="UP000368474"/>
    </source>
</evidence>
<accession>A0A5E4SG83</accession>
<dbReference type="InterPro" id="IPR010282">
    <property type="entry name" value="Uncharacterised_HutD/Ves"/>
</dbReference>
<dbReference type="EMBL" id="CABPSD010000002">
    <property type="protein sequence ID" value="VVD74133.1"/>
    <property type="molecule type" value="Genomic_DNA"/>
</dbReference>
<sequence>MTWCHCIALDAVSAQPWKNGTGVTRTLAVRATARGQWRVSLAEIACHGPYSCFDGVDRHSLIVGGRGIVLRHGDEIVELAPGVPAQYDGKPAWNASLVDGPCEALNVMVDRLAWRAHIEVLAPATTATFALPSGSTLLLFSGDAECEIRHADERCVTPARTLARHDVVGDISAVECTSWPRIVEDAMPSAVVVIDPVV</sequence>
<dbReference type="SUPFAM" id="SSF51182">
    <property type="entry name" value="RmlC-like cupins"/>
    <property type="match status" value="1"/>
</dbReference>
<dbReference type="PANTHER" id="PTHR37943:SF1">
    <property type="entry name" value="PROTEIN VES"/>
    <property type="match status" value="1"/>
</dbReference>
<organism evidence="1 2">
    <name type="scientific">Pandoraea morbifera</name>
    <dbReference type="NCBI Taxonomy" id="2508300"/>
    <lineage>
        <taxon>Bacteria</taxon>
        <taxon>Pseudomonadati</taxon>
        <taxon>Pseudomonadota</taxon>
        <taxon>Betaproteobacteria</taxon>
        <taxon>Burkholderiales</taxon>
        <taxon>Burkholderiaceae</taxon>
        <taxon>Pandoraea</taxon>
    </lineage>
</organism>
<dbReference type="InterPro" id="IPR014710">
    <property type="entry name" value="RmlC-like_jellyroll"/>
</dbReference>
<dbReference type="InterPro" id="IPR011051">
    <property type="entry name" value="RmlC_Cupin_sf"/>
</dbReference>
<dbReference type="Gene3D" id="2.60.120.10">
    <property type="entry name" value="Jelly Rolls"/>
    <property type="match status" value="1"/>
</dbReference>
<dbReference type="PANTHER" id="PTHR37943">
    <property type="entry name" value="PROTEIN VES"/>
    <property type="match status" value="1"/>
</dbReference>
<dbReference type="Pfam" id="PF05962">
    <property type="entry name" value="HutD"/>
    <property type="match status" value="1"/>
</dbReference>
<gene>
    <name evidence="1" type="primary">ves_1</name>
    <name evidence="1" type="ORF">PMO31116_00744</name>
</gene>
<keyword evidence="2" id="KW-1185">Reference proteome</keyword>
<protein>
    <submittedName>
        <fullName evidence="1">Protein Ves</fullName>
    </submittedName>
</protein>
<reference evidence="1 2" key="1">
    <citation type="submission" date="2019-08" db="EMBL/GenBank/DDBJ databases">
        <authorList>
            <person name="Peeters C."/>
        </authorList>
    </citation>
    <scope>NUCLEOTIDE SEQUENCE [LARGE SCALE GENOMIC DNA]</scope>
    <source>
        <strain evidence="1 2">LMG 31116</strain>
    </source>
</reference>
<evidence type="ECO:0000313" key="1">
    <source>
        <dbReference type="EMBL" id="VVD74133.1"/>
    </source>
</evidence>
<dbReference type="AlphaFoldDB" id="A0A5E4SG83"/>